<dbReference type="Pfam" id="PF03100">
    <property type="entry name" value="CcmE"/>
    <property type="match status" value="1"/>
</dbReference>
<dbReference type="Gene3D" id="2.40.50.140">
    <property type="entry name" value="Nucleic acid-binding proteins"/>
    <property type="match status" value="1"/>
</dbReference>
<comment type="subcellular location">
    <subcellularLocation>
        <location evidence="1">Membrane</location>
    </subcellularLocation>
</comment>
<organism evidence="3">
    <name type="scientific">marine sediment metagenome</name>
    <dbReference type="NCBI Taxonomy" id="412755"/>
    <lineage>
        <taxon>unclassified sequences</taxon>
        <taxon>metagenomes</taxon>
        <taxon>ecological metagenomes</taxon>
    </lineage>
</organism>
<accession>X1V009</accession>
<dbReference type="GO" id="GO:0017003">
    <property type="term" value="P:protein-heme linkage"/>
    <property type="evidence" value="ECO:0007669"/>
    <property type="project" value="InterPro"/>
</dbReference>
<dbReference type="InterPro" id="IPR036127">
    <property type="entry name" value="CcmE-like_sf"/>
</dbReference>
<feature type="non-terminal residue" evidence="3">
    <location>
        <position position="1"/>
    </location>
</feature>
<dbReference type="EMBL" id="BARW01038490">
    <property type="protein sequence ID" value="GAJ23088.1"/>
    <property type="molecule type" value="Genomic_DNA"/>
</dbReference>
<reference evidence="3" key="1">
    <citation type="journal article" date="2014" name="Front. Microbiol.">
        <title>High frequency of phylogenetically diverse reductive dehalogenase-homologous genes in deep subseafloor sedimentary metagenomes.</title>
        <authorList>
            <person name="Kawai M."/>
            <person name="Futagami T."/>
            <person name="Toyoda A."/>
            <person name="Takaki Y."/>
            <person name="Nishi S."/>
            <person name="Hori S."/>
            <person name="Arai W."/>
            <person name="Tsubouchi T."/>
            <person name="Morono Y."/>
            <person name="Uchiyama I."/>
            <person name="Ito T."/>
            <person name="Fujiyama A."/>
            <person name="Inagaki F."/>
            <person name="Takami H."/>
        </authorList>
    </citation>
    <scope>NUCLEOTIDE SEQUENCE</scope>
    <source>
        <strain evidence="3">Expedition CK06-06</strain>
    </source>
</reference>
<keyword evidence="2" id="KW-0472">Membrane</keyword>
<dbReference type="InterPro" id="IPR004329">
    <property type="entry name" value="CcmE"/>
</dbReference>
<evidence type="ECO:0000313" key="3">
    <source>
        <dbReference type="EMBL" id="GAJ23088.1"/>
    </source>
</evidence>
<dbReference type="AlphaFoldDB" id="X1V009"/>
<name>X1V009_9ZZZZ</name>
<gene>
    <name evidence="3" type="ORF">S12H4_59055</name>
</gene>
<protein>
    <submittedName>
        <fullName evidence="3">Uncharacterized protein</fullName>
    </submittedName>
</protein>
<comment type="caution">
    <text evidence="3">The sequence shown here is derived from an EMBL/GenBank/DDBJ whole genome shotgun (WGS) entry which is preliminary data.</text>
</comment>
<proteinExistence type="predicted"/>
<sequence length="58" mass="6345">YSGIQETALYYLTVSEFKEEGYSSAYGGESVRVNGSVLDGSIQWSSQEGLLRFIISDG</sequence>
<dbReference type="GO" id="GO:0005886">
    <property type="term" value="C:plasma membrane"/>
    <property type="evidence" value="ECO:0007669"/>
    <property type="project" value="InterPro"/>
</dbReference>
<dbReference type="GO" id="GO:0020037">
    <property type="term" value="F:heme binding"/>
    <property type="evidence" value="ECO:0007669"/>
    <property type="project" value="InterPro"/>
</dbReference>
<evidence type="ECO:0000256" key="1">
    <source>
        <dbReference type="ARBA" id="ARBA00004370"/>
    </source>
</evidence>
<dbReference type="GO" id="GO:0017004">
    <property type="term" value="P:cytochrome complex assembly"/>
    <property type="evidence" value="ECO:0007669"/>
    <property type="project" value="InterPro"/>
</dbReference>
<evidence type="ECO:0000256" key="2">
    <source>
        <dbReference type="ARBA" id="ARBA00023136"/>
    </source>
</evidence>
<dbReference type="InterPro" id="IPR012340">
    <property type="entry name" value="NA-bd_OB-fold"/>
</dbReference>
<dbReference type="SUPFAM" id="SSF82093">
    <property type="entry name" value="Heme chaperone CcmE"/>
    <property type="match status" value="1"/>
</dbReference>